<dbReference type="NCBIfam" id="TIGR01466">
    <property type="entry name" value="cobJ_cbiH"/>
    <property type="match status" value="1"/>
</dbReference>
<dbReference type="InterPro" id="IPR051810">
    <property type="entry name" value="Precorrin_MeTrfase"/>
</dbReference>
<dbReference type="InterPro" id="IPR014776">
    <property type="entry name" value="4pyrrole_Mease_sub2"/>
</dbReference>
<evidence type="ECO:0000256" key="1">
    <source>
        <dbReference type="ARBA" id="ARBA00004953"/>
    </source>
</evidence>
<feature type="domain" description="Tetrapyrrole methylase" evidence="8">
    <location>
        <begin position="4"/>
        <end position="216"/>
    </location>
</feature>
<dbReference type="RefSeq" id="WP_189210779.1">
    <property type="nucleotide sequence ID" value="NZ_BMRB01000002.1"/>
</dbReference>
<dbReference type="Proteomes" id="UP000660680">
    <property type="component" value="Unassembled WGS sequence"/>
</dbReference>
<feature type="compositionally biased region" description="Low complexity" evidence="7">
    <location>
        <begin position="301"/>
        <end position="317"/>
    </location>
</feature>
<dbReference type="PANTHER" id="PTHR47036:SF1">
    <property type="entry name" value="COBALT-FACTOR III C(17)-METHYLTRANSFERASE-RELATED"/>
    <property type="match status" value="1"/>
</dbReference>
<dbReference type="GO" id="GO:0032259">
    <property type="term" value="P:methylation"/>
    <property type="evidence" value="ECO:0007669"/>
    <property type="project" value="UniProtKB-KW"/>
</dbReference>
<keyword evidence="5" id="KW-0808">Transferase</keyword>
<dbReference type="SUPFAM" id="SSF53790">
    <property type="entry name" value="Tetrapyrrole methylase"/>
    <property type="match status" value="2"/>
</dbReference>
<evidence type="ECO:0000256" key="3">
    <source>
        <dbReference type="ARBA" id="ARBA00022573"/>
    </source>
</evidence>
<dbReference type="Gene3D" id="3.30.950.10">
    <property type="entry name" value="Methyltransferase, Cobalt-precorrin-4 Transmethylase, Domain 2"/>
    <property type="match status" value="2"/>
</dbReference>
<organism evidence="9 10">
    <name type="scientific">Actinokineospora fastidiosa</name>
    <dbReference type="NCBI Taxonomy" id="1816"/>
    <lineage>
        <taxon>Bacteria</taxon>
        <taxon>Bacillati</taxon>
        <taxon>Actinomycetota</taxon>
        <taxon>Actinomycetes</taxon>
        <taxon>Pseudonocardiales</taxon>
        <taxon>Pseudonocardiaceae</taxon>
        <taxon>Actinokineospora</taxon>
    </lineage>
</organism>
<dbReference type="Gene3D" id="3.40.1010.10">
    <property type="entry name" value="Cobalt-precorrin-4 Transmethylase, Domain 1"/>
    <property type="match status" value="2"/>
</dbReference>
<dbReference type="InterPro" id="IPR012382">
    <property type="entry name" value="CobI/CbiL"/>
</dbReference>
<keyword evidence="4" id="KW-0489">Methyltransferase</keyword>
<keyword evidence="10" id="KW-1185">Reference proteome</keyword>
<evidence type="ECO:0000256" key="5">
    <source>
        <dbReference type="ARBA" id="ARBA00022679"/>
    </source>
</evidence>
<keyword evidence="6" id="KW-0949">S-adenosyl-L-methionine</keyword>
<dbReference type="InterPro" id="IPR006363">
    <property type="entry name" value="Cbl_synth_CobJ/CibH_dom"/>
</dbReference>
<dbReference type="InterPro" id="IPR035996">
    <property type="entry name" value="4pyrrol_Methylase_sf"/>
</dbReference>
<dbReference type="PROSITE" id="PS00839">
    <property type="entry name" value="SUMT_1"/>
    <property type="match status" value="1"/>
</dbReference>
<dbReference type="NCBIfam" id="NF004647">
    <property type="entry name" value="PRK05990.1"/>
    <property type="match status" value="1"/>
</dbReference>
<dbReference type="PANTHER" id="PTHR47036">
    <property type="entry name" value="COBALT-FACTOR III C(17)-METHYLTRANSFERASE-RELATED"/>
    <property type="match status" value="1"/>
</dbReference>
<dbReference type="InterPro" id="IPR003043">
    <property type="entry name" value="Uropor_MeTrfase_CS"/>
</dbReference>
<feature type="domain" description="Tetrapyrrole methylase" evidence="8">
    <location>
        <begin position="424"/>
        <end position="630"/>
    </location>
</feature>
<feature type="compositionally biased region" description="Polar residues" evidence="7">
    <location>
        <begin position="384"/>
        <end position="393"/>
    </location>
</feature>
<dbReference type="AlphaFoldDB" id="A0A918GF65"/>
<name>A0A918GF65_9PSEU</name>
<accession>A0A918GF65</accession>
<dbReference type="CDD" id="cd11645">
    <property type="entry name" value="Precorrin_2_C20_MT"/>
    <property type="match status" value="1"/>
</dbReference>
<keyword evidence="3" id="KW-0169">Cobalamin biosynthesis</keyword>
<feature type="region of interest" description="Disordered" evidence="7">
    <location>
        <begin position="344"/>
        <end position="424"/>
    </location>
</feature>
<evidence type="ECO:0000256" key="2">
    <source>
        <dbReference type="ARBA" id="ARBA00005879"/>
    </source>
</evidence>
<comment type="pathway">
    <text evidence="1">Cofactor biosynthesis; adenosylcobalamin biosynthesis.</text>
</comment>
<dbReference type="EMBL" id="BMRB01000002">
    <property type="protein sequence ID" value="GGS31953.1"/>
    <property type="molecule type" value="Genomic_DNA"/>
</dbReference>
<sequence>MTGTLYGVGLGPGDPELVTVKAARLISAAQVIAYHSARHGRSIARGVAEPYLREGQIEEQLVYPLTVETTDHPGGYAGAMADFYTESAARLASHLDAGRDVVVLAEGDPMFYGSYMHMHKRLCDRYPTVVVPGVTSVSAASAVLRRPLVEGEEVLTILPGTLPAESLTSHLATTDSAAVLKLGRTFPKVRAAFEAAGKLDRALYVERATWDTGRVLSLSEVDPATVPYFSLAVLPSPINSTPPTPHMESPRPNRGQSALSFHDTPAGTCQEGESSGLWITSGEGNGRAAGETATNGDTGMQAAQGEAAAAGQSGTAAPFERGEPAGQGGAATTVEQDGTITHVGHGESAAERSGTAARTWQSGAATAEPRGTTAPIGEREAPTPTGQTKTGAEQSEAAPHKAGQGNEASQPAASPAPHHPRGEVVVVGLGPAGRPWLTPEAQEALGTADDLVGYTTYLNRVPHNPRQRRHLSDNQVEAERAAFALDLAKRGRRVAVVSSGDPGVFAMATAVLEVADDPLWREVPVRVLPGVTAAHAVAAKAGAPLGHDYCTISLSDRLKPWEVIVRRLTAAAQADFAIAIYNPASKARRWQLGQARDLLLEHRSPDTPVVIGRDVGGPEESLRITRLADLDPATVDMRCLLLVGSSRTRTIRRPDGTLAVFTPRTYGGS</sequence>
<evidence type="ECO:0000256" key="4">
    <source>
        <dbReference type="ARBA" id="ARBA00022603"/>
    </source>
</evidence>
<dbReference type="InterPro" id="IPR000878">
    <property type="entry name" value="4pyrrol_Mease"/>
</dbReference>
<feature type="region of interest" description="Disordered" evidence="7">
    <location>
        <begin position="239"/>
        <end position="331"/>
    </location>
</feature>
<dbReference type="GO" id="GO:0009236">
    <property type="term" value="P:cobalamin biosynthetic process"/>
    <property type="evidence" value="ECO:0007669"/>
    <property type="project" value="UniProtKB-KW"/>
</dbReference>
<evidence type="ECO:0000313" key="9">
    <source>
        <dbReference type="EMBL" id="GGS31953.1"/>
    </source>
</evidence>
<evidence type="ECO:0000259" key="8">
    <source>
        <dbReference type="Pfam" id="PF00590"/>
    </source>
</evidence>
<dbReference type="InterPro" id="IPR006364">
    <property type="entry name" value="CobI/CbiL/CobIJ_dom"/>
</dbReference>
<comment type="similarity">
    <text evidence="2">Belongs to the precorrin methyltransferase family.</text>
</comment>
<reference evidence="9" key="1">
    <citation type="journal article" date="2014" name="Int. J. Syst. Evol. Microbiol.">
        <title>Complete genome sequence of Corynebacterium casei LMG S-19264T (=DSM 44701T), isolated from a smear-ripened cheese.</title>
        <authorList>
            <consortium name="US DOE Joint Genome Institute (JGI-PGF)"/>
            <person name="Walter F."/>
            <person name="Albersmeier A."/>
            <person name="Kalinowski J."/>
            <person name="Ruckert C."/>
        </authorList>
    </citation>
    <scope>NUCLEOTIDE SEQUENCE</scope>
    <source>
        <strain evidence="9">JCM 3276</strain>
    </source>
</reference>
<reference evidence="9" key="2">
    <citation type="submission" date="2020-09" db="EMBL/GenBank/DDBJ databases">
        <authorList>
            <person name="Sun Q."/>
            <person name="Ohkuma M."/>
        </authorList>
    </citation>
    <scope>NUCLEOTIDE SEQUENCE</scope>
    <source>
        <strain evidence="9">JCM 3276</strain>
    </source>
</reference>
<evidence type="ECO:0000313" key="10">
    <source>
        <dbReference type="Proteomes" id="UP000660680"/>
    </source>
</evidence>
<evidence type="ECO:0000256" key="6">
    <source>
        <dbReference type="ARBA" id="ARBA00022691"/>
    </source>
</evidence>
<gene>
    <name evidence="9" type="ORF">GCM10010171_27340</name>
</gene>
<dbReference type="Pfam" id="PF00590">
    <property type="entry name" value="TP_methylase"/>
    <property type="match status" value="2"/>
</dbReference>
<dbReference type="CDD" id="cd11646">
    <property type="entry name" value="Precorrin_3B_C17_MT"/>
    <property type="match status" value="1"/>
</dbReference>
<dbReference type="GO" id="GO:0030788">
    <property type="term" value="F:precorrin-2 C20-methyltransferase activity"/>
    <property type="evidence" value="ECO:0007669"/>
    <property type="project" value="InterPro"/>
</dbReference>
<evidence type="ECO:0000256" key="7">
    <source>
        <dbReference type="SAM" id="MobiDB-lite"/>
    </source>
</evidence>
<proteinExistence type="inferred from homology"/>
<dbReference type="InterPro" id="IPR014777">
    <property type="entry name" value="4pyrrole_Mease_sub1"/>
</dbReference>
<protein>
    <recommendedName>
        <fullName evidence="8">Tetrapyrrole methylase domain-containing protein</fullName>
    </recommendedName>
</protein>
<dbReference type="NCBIfam" id="TIGR01467">
    <property type="entry name" value="cobI_cbiL"/>
    <property type="match status" value="1"/>
</dbReference>
<comment type="caution">
    <text evidence="9">The sequence shown here is derived from an EMBL/GenBank/DDBJ whole genome shotgun (WGS) entry which is preliminary data.</text>
</comment>